<dbReference type="KEGG" id="hdf:AArcSl_1312"/>
<dbReference type="AlphaFoldDB" id="A0A343TIM1"/>
<evidence type="ECO:0000313" key="4">
    <source>
        <dbReference type="Proteomes" id="UP000263012"/>
    </source>
</evidence>
<keyword evidence="4" id="KW-1185">Reference proteome</keyword>
<feature type="domain" description="DUF8156" evidence="2">
    <location>
        <begin position="1"/>
        <end position="90"/>
    </location>
</feature>
<evidence type="ECO:0000259" key="2">
    <source>
        <dbReference type="Pfam" id="PF26485"/>
    </source>
</evidence>
<dbReference type="OrthoDB" id="11496at2157"/>
<proteinExistence type="predicted"/>
<dbReference type="InterPro" id="IPR058469">
    <property type="entry name" value="DUF8156"/>
</dbReference>
<protein>
    <recommendedName>
        <fullName evidence="2">DUF8156 domain-containing protein</fullName>
    </recommendedName>
</protein>
<dbReference type="Pfam" id="PF26485">
    <property type="entry name" value="DUF8156"/>
    <property type="match status" value="1"/>
</dbReference>
<name>A0A343TIM1_9EURY</name>
<dbReference type="RefSeq" id="WP_119816705.1">
    <property type="nucleotide sequence ID" value="NZ_CP025066.1"/>
</dbReference>
<evidence type="ECO:0000256" key="1">
    <source>
        <dbReference type="SAM" id="Coils"/>
    </source>
</evidence>
<feature type="coiled-coil region" evidence="1">
    <location>
        <begin position="65"/>
        <end position="92"/>
    </location>
</feature>
<keyword evidence="1" id="KW-0175">Coiled coil</keyword>
<evidence type="ECO:0000313" key="3">
    <source>
        <dbReference type="EMBL" id="AUX08943.1"/>
    </source>
</evidence>
<dbReference type="Proteomes" id="UP000263012">
    <property type="component" value="Chromosome"/>
</dbReference>
<accession>A0A343TIM1</accession>
<dbReference type="GeneID" id="37877659"/>
<reference evidence="4" key="1">
    <citation type="submission" date="2017-11" db="EMBL/GenBank/DDBJ databases">
        <title>Phenotypic and genomic properties of facultatively anaerobic sulfur-reducing natronoarchaea from hypersaline soda lakes.</title>
        <authorList>
            <person name="Sorokin D.Y."/>
            <person name="Kublanov I.V."/>
            <person name="Roman P."/>
            <person name="Sinninghe Damste J.S."/>
            <person name="Golyshin P.N."/>
            <person name="Rojo D."/>
            <person name="Ciordia S."/>
            <person name="Mena M.D.C."/>
            <person name="Ferrer M."/>
            <person name="Messina E."/>
            <person name="Smedile F."/>
            <person name="La Spada G."/>
            <person name="La Cono V."/>
            <person name="Yakimov M.M."/>
        </authorList>
    </citation>
    <scope>NUCLEOTIDE SEQUENCE [LARGE SCALE GENOMIC DNA]</scope>
    <source>
        <strain evidence="4">AArc-Sl</strain>
    </source>
</reference>
<organism evidence="3 4">
    <name type="scientific">Halalkaliarchaeum desulfuricum</name>
    <dbReference type="NCBI Taxonomy" id="2055893"/>
    <lineage>
        <taxon>Archaea</taxon>
        <taxon>Methanobacteriati</taxon>
        <taxon>Methanobacteriota</taxon>
        <taxon>Stenosarchaea group</taxon>
        <taxon>Halobacteria</taxon>
        <taxon>Halobacteriales</taxon>
        <taxon>Haloferacaceae</taxon>
        <taxon>Halalkaliarchaeum</taxon>
    </lineage>
</organism>
<sequence>MGRTNPTYRDRLASIEREWQSYRRGLRAVDQPRFDRLFEHGRGYAHAASNLNHPTPELPLLVSVLLAHQRRLDEREERLDTLEQRLSDGDALFD</sequence>
<gene>
    <name evidence="3" type="ORF">AArcSl_1312</name>
</gene>
<dbReference type="EMBL" id="CP025066">
    <property type="protein sequence ID" value="AUX08943.1"/>
    <property type="molecule type" value="Genomic_DNA"/>
</dbReference>